<feature type="compositionally biased region" description="Gly residues" evidence="1">
    <location>
        <begin position="463"/>
        <end position="477"/>
    </location>
</feature>
<evidence type="ECO:0000313" key="2">
    <source>
        <dbReference type="EMBL" id="MFB0835577.1"/>
    </source>
</evidence>
<dbReference type="RefSeq" id="WP_373972752.1">
    <property type="nucleotide sequence ID" value="NZ_JBHDLJ010000012.1"/>
</dbReference>
<feature type="region of interest" description="Disordered" evidence="1">
    <location>
        <begin position="1"/>
        <end position="25"/>
    </location>
</feature>
<feature type="region of interest" description="Disordered" evidence="1">
    <location>
        <begin position="460"/>
        <end position="525"/>
    </location>
</feature>
<dbReference type="GO" id="GO:0008237">
    <property type="term" value="F:metallopeptidase activity"/>
    <property type="evidence" value="ECO:0007669"/>
    <property type="project" value="UniProtKB-KW"/>
</dbReference>
<keyword evidence="2" id="KW-0482">Metalloprotease</keyword>
<organism evidence="2 3">
    <name type="scientific">Arthrobacter halodurans</name>
    <dbReference type="NCBI Taxonomy" id="516699"/>
    <lineage>
        <taxon>Bacteria</taxon>
        <taxon>Bacillati</taxon>
        <taxon>Actinomycetota</taxon>
        <taxon>Actinomycetes</taxon>
        <taxon>Micrococcales</taxon>
        <taxon>Micrococcaceae</taxon>
        <taxon>Arthrobacter</taxon>
    </lineage>
</organism>
<dbReference type="PANTHER" id="PTHR39420:SF2">
    <property type="entry name" value="HYDROLASE"/>
    <property type="match status" value="1"/>
</dbReference>
<dbReference type="InterPro" id="IPR042271">
    <property type="entry name" value="Zinicin_2_N"/>
</dbReference>
<evidence type="ECO:0000256" key="1">
    <source>
        <dbReference type="SAM" id="MobiDB-lite"/>
    </source>
</evidence>
<protein>
    <submittedName>
        <fullName evidence="2">Zinc-dependent metalloprotease</fullName>
    </submittedName>
</protein>
<dbReference type="Gene3D" id="1.20.150.30">
    <property type="entry name" value="Zincin-like metallopeptidase, N-terminal domain"/>
    <property type="match status" value="1"/>
</dbReference>
<keyword evidence="2" id="KW-0378">Hydrolase</keyword>
<feature type="compositionally biased region" description="Basic and acidic residues" evidence="1">
    <location>
        <begin position="1"/>
        <end position="11"/>
    </location>
</feature>
<gene>
    <name evidence="2" type="ORF">ACETWP_13375</name>
</gene>
<dbReference type="NCBIfam" id="TIGR03624">
    <property type="entry name" value="putative hydrolase"/>
    <property type="match status" value="1"/>
</dbReference>
<dbReference type="SUPFAM" id="SSF55486">
    <property type="entry name" value="Metalloproteases ('zincins'), catalytic domain"/>
    <property type="match status" value="1"/>
</dbReference>
<name>A0ABV4UQ90_9MICC</name>
<keyword evidence="2" id="KW-0645">Protease</keyword>
<reference evidence="2 3" key="1">
    <citation type="submission" date="2024-09" db="EMBL/GenBank/DDBJ databases">
        <authorList>
            <person name="Salinas-Garcia M.A."/>
            <person name="Prieme A."/>
        </authorList>
    </citation>
    <scope>NUCLEOTIDE SEQUENCE [LARGE SCALE GENOMIC DNA]</scope>
    <source>
        <strain evidence="2 3">DSM 21081</strain>
    </source>
</reference>
<accession>A0ABV4UQ90</accession>
<proteinExistence type="predicted"/>
<dbReference type="Proteomes" id="UP001575652">
    <property type="component" value="Unassembled WGS sequence"/>
</dbReference>
<dbReference type="PANTHER" id="PTHR39420">
    <property type="match status" value="1"/>
</dbReference>
<comment type="caution">
    <text evidence="2">The sequence shown here is derived from an EMBL/GenBank/DDBJ whole genome shotgun (WGS) entry which is preliminary data.</text>
</comment>
<sequence length="525" mass="54202">MADTPRDNRPEDADEPEDSGKQDPFAEMLAGLFGGTSGGFDPKNLPEGLGAAMGMPNDPEAMAAMFRQVQAMMGAMASGDGGPVNWKLAHDSARQAAAGSDPSVTPSRAGAVADAGRLADLWLDQSTTFASGPAPFAALSRAEWVEKTMPTWKTLTEPVAVSVGKAISSAMSDQLPEQLKPMLGGAQGMFQNLGGAMFGMQLGTAVGGLAKDVLGASDIGLPLAGGAPALVPANVSAFGEGLDVPEQEVLLFAALRESAHSRLFLRVPWLKAHVLGAIEDYARGIHIDMSRIEEAVREIDPSNPESFQGAVTEGLFQPQRTGAQDAALAKLETALALVEGWVDEVVAAAATNLPSAAALRETVRRRRASGGPAEQAFASLVGLELRPRRLRDAARFWSVMRQERGLDGRDALWEHPDLMPTAEDLDDPEGFGARRALAEATDGELDEALTRLLAGGYDSPAGDGAGGDGAGGDGAGSGEVAVAESDAAENDSADESPAGGPETDGGRDGEPDEGRDDGKTGGTAP</sequence>
<evidence type="ECO:0000313" key="3">
    <source>
        <dbReference type="Proteomes" id="UP001575652"/>
    </source>
</evidence>
<keyword evidence="3" id="KW-1185">Reference proteome</keyword>
<dbReference type="InterPro" id="IPR018766">
    <property type="entry name" value="Zinicin_2"/>
</dbReference>
<dbReference type="Pfam" id="PF10103">
    <property type="entry name" value="Zincin_2"/>
    <property type="match status" value="1"/>
</dbReference>
<dbReference type="EMBL" id="JBHDLJ010000012">
    <property type="protein sequence ID" value="MFB0835577.1"/>
    <property type="molecule type" value="Genomic_DNA"/>
</dbReference>